<evidence type="ECO:0000313" key="1">
    <source>
        <dbReference type="EMBL" id="KXV21338.1"/>
    </source>
</evidence>
<dbReference type="AlphaFoldDB" id="A0A149S3P8"/>
<evidence type="ECO:0000313" key="2">
    <source>
        <dbReference type="Proteomes" id="UP000075526"/>
    </source>
</evidence>
<accession>A0A149S3P8</accession>
<dbReference type="RefSeq" id="WP_197459184.1">
    <property type="nucleotide sequence ID" value="NZ_LHZF01000088.1"/>
</dbReference>
<dbReference type="EMBL" id="LHZF01000088">
    <property type="protein sequence ID" value="KXV21338.1"/>
    <property type="molecule type" value="Genomic_DNA"/>
</dbReference>
<comment type="caution">
    <text evidence="1">The sequence shown here is derived from an EMBL/GenBank/DDBJ whole genome shotgun (WGS) entry which is preliminary data.</text>
</comment>
<name>A0A149S3P8_9PROT</name>
<gene>
    <name evidence="1" type="ORF">AD933_00940</name>
</gene>
<dbReference type="Gene3D" id="3.30.460.10">
    <property type="entry name" value="Beta Polymerase, domain 2"/>
    <property type="match status" value="1"/>
</dbReference>
<protein>
    <submittedName>
        <fullName evidence="1">Uncharacterized protein</fullName>
    </submittedName>
</protein>
<dbReference type="PANTHER" id="PTHR41773">
    <property type="entry name" value="GTP PYROPHOSPHATASE-RELATED"/>
    <property type="match status" value="1"/>
</dbReference>
<proteinExistence type="predicted"/>
<organism evidence="1 2">
    <name type="scientific">Acetobacter malorum</name>
    <dbReference type="NCBI Taxonomy" id="178901"/>
    <lineage>
        <taxon>Bacteria</taxon>
        <taxon>Pseudomonadati</taxon>
        <taxon>Pseudomonadota</taxon>
        <taxon>Alphaproteobacteria</taxon>
        <taxon>Acetobacterales</taxon>
        <taxon>Acetobacteraceae</taxon>
        <taxon>Acetobacter</taxon>
    </lineage>
</organism>
<reference evidence="1 2" key="1">
    <citation type="submission" date="2015-06" db="EMBL/GenBank/DDBJ databases">
        <title>Improved classification and identification of acetic acid bacteria using matrix-assisted laser desorption/ionization time-of-flight mass spectrometry; Gluconobacter nephelii and Gluconobacter uchimurae are later heterotypic synonyms of Gluconobacter japonicus and Gluconobacter oxydans, respectively.</title>
        <authorList>
            <person name="Li L."/>
            <person name="Cleenwerck I."/>
            <person name="De Vuyst L."/>
            <person name="Vandamme P."/>
        </authorList>
    </citation>
    <scope>NUCLEOTIDE SEQUENCE [LARGE SCALE GENOMIC DNA]</scope>
    <source>
        <strain evidence="1 2">LMG 1552</strain>
    </source>
</reference>
<dbReference type="SUPFAM" id="SSF81301">
    <property type="entry name" value="Nucleotidyltransferase"/>
    <property type="match status" value="1"/>
</dbReference>
<dbReference type="PANTHER" id="PTHR41773:SF1">
    <property type="entry name" value="RELA_SPOT DOMAIN-CONTAINING PROTEIN"/>
    <property type="match status" value="1"/>
</dbReference>
<feature type="non-terminal residue" evidence="1">
    <location>
        <position position="126"/>
    </location>
</feature>
<sequence>MRAAEWKKFEQKIQDKRPEFQIFMDGIESFFKIKNLSIDGHNAIHSTKKRMKEISHIREKIDRKRKDGRNINLENFLFELTDLVGVRLLLLFQNDFSVIDDAIREKIHNNDWVLNEKPKCLTENEL</sequence>
<dbReference type="InterPro" id="IPR043519">
    <property type="entry name" value="NT_sf"/>
</dbReference>
<dbReference type="Proteomes" id="UP000075526">
    <property type="component" value="Unassembled WGS sequence"/>
</dbReference>